<feature type="region of interest" description="Disordered" evidence="1">
    <location>
        <begin position="70"/>
        <end position="92"/>
    </location>
</feature>
<dbReference type="Proteomes" id="UP000199048">
    <property type="component" value="Unassembled WGS sequence"/>
</dbReference>
<protein>
    <submittedName>
        <fullName evidence="3">Uncharacterized protein</fullName>
    </submittedName>
</protein>
<keyword evidence="2" id="KW-0812">Transmembrane</keyword>
<evidence type="ECO:0000256" key="2">
    <source>
        <dbReference type="SAM" id="Phobius"/>
    </source>
</evidence>
<organism evidence="3 4">
    <name type="scientific">Methylobacterium pseudosasicola</name>
    <dbReference type="NCBI Taxonomy" id="582667"/>
    <lineage>
        <taxon>Bacteria</taxon>
        <taxon>Pseudomonadati</taxon>
        <taxon>Pseudomonadota</taxon>
        <taxon>Alphaproteobacteria</taxon>
        <taxon>Hyphomicrobiales</taxon>
        <taxon>Methylobacteriaceae</taxon>
        <taxon>Methylobacterium</taxon>
    </lineage>
</organism>
<keyword evidence="2" id="KW-0472">Membrane</keyword>
<keyword evidence="4" id="KW-1185">Reference proteome</keyword>
<keyword evidence="2" id="KW-1133">Transmembrane helix</keyword>
<accession>A0A1I4TMI5</accession>
<evidence type="ECO:0000256" key="1">
    <source>
        <dbReference type="SAM" id="MobiDB-lite"/>
    </source>
</evidence>
<dbReference type="AlphaFoldDB" id="A0A1I4TMI5"/>
<evidence type="ECO:0000313" key="4">
    <source>
        <dbReference type="Proteomes" id="UP000199048"/>
    </source>
</evidence>
<dbReference type="RefSeq" id="WP_092046333.1">
    <property type="nucleotide sequence ID" value="NZ_FOTK01000055.1"/>
</dbReference>
<feature type="transmembrane region" description="Helical" evidence="2">
    <location>
        <begin position="36"/>
        <end position="57"/>
    </location>
</feature>
<evidence type="ECO:0000313" key="3">
    <source>
        <dbReference type="EMBL" id="SFM77841.1"/>
    </source>
</evidence>
<feature type="transmembrane region" description="Helical" evidence="2">
    <location>
        <begin position="6"/>
        <end position="24"/>
    </location>
</feature>
<dbReference type="OrthoDB" id="7999313at2"/>
<gene>
    <name evidence="3" type="ORF">SAMN05192568_105532</name>
</gene>
<proteinExistence type="predicted"/>
<name>A0A1I4TMI5_9HYPH</name>
<reference evidence="4" key="1">
    <citation type="submission" date="2016-10" db="EMBL/GenBank/DDBJ databases">
        <authorList>
            <person name="Varghese N."/>
            <person name="Submissions S."/>
        </authorList>
    </citation>
    <scope>NUCLEOTIDE SEQUENCE [LARGE SCALE GENOMIC DNA]</scope>
    <source>
        <strain evidence="4">BL36</strain>
    </source>
</reference>
<dbReference type="EMBL" id="FOTK01000055">
    <property type="protein sequence ID" value="SFM77841.1"/>
    <property type="molecule type" value="Genomic_DNA"/>
</dbReference>
<sequence length="92" mass="9754">MPDLTIPLICAAVFIGVGWLIIHAGRQYDDAIKDTLSVFALAFGLLAMAGVTAKLHARLGVGRITHRIEARSQVERPTPAQPVRKNGGGLGP</sequence>